<dbReference type="Proteomes" id="UP000028725">
    <property type="component" value="Unassembled WGS sequence"/>
</dbReference>
<evidence type="ECO:0000256" key="1">
    <source>
        <dbReference type="SAM" id="Phobius"/>
    </source>
</evidence>
<evidence type="ECO:0000259" key="2">
    <source>
        <dbReference type="Pfam" id="PF07811"/>
    </source>
</evidence>
<evidence type="ECO:0000313" key="3">
    <source>
        <dbReference type="EMBL" id="KFE63991.1"/>
    </source>
</evidence>
<accession>A0A085W8H8</accession>
<dbReference type="PATRIC" id="fig|394096.3.peg.6735"/>
<name>A0A085W8H8_9BACT</name>
<keyword evidence="1" id="KW-0812">Transmembrane</keyword>
<protein>
    <recommendedName>
        <fullName evidence="2">TadE-like domain-containing protein</fullName>
    </recommendedName>
</protein>
<dbReference type="AlphaFoldDB" id="A0A085W8H8"/>
<evidence type="ECO:0000313" key="4">
    <source>
        <dbReference type="Proteomes" id="UP000028725"/>
    </source>
</evidence>
<gene>
    <name evidence="3" type="ORF">DB31_2403</name>
</gene>
<dbReference type="Pfam" id="PF07811">
    <property type="entry name" value="TadE"/>
    <property type="match status" value="1"/>
</dbReference>
<dbReference type="EMBL" id="JMCB01000015">
    <property type="protein sequence ID" value="KFE63991.1"/>
    <property type="molecule type" value="Genomic_DNA"/>
</dbReference>
<sequence>MDTPGWAREGQSGQAAVEAALTLPLVVFLILGTLQLFLALQARLLAQYAVFQATRAGSISHGDCGRMQDAAVLALLPSFRSFLGRATAGRSAADKLARAFGEYKRNDHRFLARRDAGHDGSIVWIQRELVGRSFAPAPQDRAFDRPGHLMRLETRMIYWFPLKIPFANWVLSRMFLARLGLMEYHAANPLMLAEEDARWRRSRRETFRLPAAMARELRARVGRGQYTLPIETTFTMRMMTPAKSRHFAAMNCPW</sequence>
<keyword evidence="1" id="KW-0472">Membrane</keyword>
<dbReference type="InterPro" id="IPR012495">
    <property type="entry name" value="TadE-like_dom"/>
</dbReference>
<proteinExistence type="predicted"/>
<keyword evidence="4" id="KW-1185">Reference proteome</keyword>
<feature type="transmembrane region" description="Helical" evidence="1">
    <location>
        <begin position="20"/>
        <end position="40"/>
    </location>
</feature>
<keyword evidence="1" id="KW-1133">Transmembrane helix</keyword>
<organism evidence="3 4">
    <name type="scientific">Hyalangium minutum</name>
    <dbReference type="NCBI Taxonomy" id="394096"/>
    <lineage>
        <taxon>Bacteria</taxon>
        <taxon>Pseudomonadati</taxon>
        <taxon>Myxococcota</taxon>
        <taxon>Myxococcia</taxon>
        <taxon>Myxococcales</taxon>
        <taxon>Cystobacterineae</taxon>
        <taxon>Archangiaceae</taxon>
        <taxon>Hyalangium</taxon>
    </lineage>
</organism>
<feature type="domain" description="TadE-like" evidence="2">
    <location>
        <begin position="13"/>
        <end position="55"/>
    </location>
</feature>
<dbReference type="RefSeq" id="WP_044195162.1">
    <property type="nucleotide sequence ID" value="NZ_JMCB01000015.1"/>
</dbReference>
<dbReference type="STRING" id="394096.DB31_2403"/>
<dbReference type="OrthoDB" id="5490152at2"/>
<comment type="caution">
    <text evidence="3">The sequence shown here is derived from an EMBL/GenBank/DDBJ whole genome shotgun (WGS) entry which is preliminary data.</text>
</comment>
<reference evidence="3 4" key="1">
    <citation type="submission" date="2014-04" db="EMBL/GenBank/DDBJ databases">
        <title>Genome assembly of Hyalangium minutum DSM 14724.</title>
        <authorList>
            <person name="Sharma G."/>
            <person name="Subramanian S."/>
        </authorList>
    </citation>
    <scope>NUCLEOTIDE SEQUENCE [LARGE SCALE GENOMIC DNA]</scope>
    <source>
        <strain evidence="3 4">DSM 14724</strain>
    </source>
</reference>